<evidence type="ECO:0000313" key="3">
    <source>
        <dbReference type="Proteomes" id="UP001234178"/>
    </source>
</evidence>
<keyword evidence="1" id="KW-1133">Transmembrane helix</keyword>
<reference evidence="2 3" key="1">
    <citation type="journal article" date="2023" name="Nucleic Acids Res.">
        <title>The hologenome of Daphnia magna reveals possible DNA methylation and microbiome-mediated evolution of the host genome.</title>
        <authorList>
            <person name="Chaturvedi A."/>
            <person name="Li X."/>
            <person name="Dhandapani V."/>
            <person name="Marshall H."/>
            <person name="Kissane S."/>
            <person name="Cuenca-Cambronero M."/>
            <person name="Asole G."/>
            <person name="Calvet F."/>
            <person name="Ruiz-Romero M."/>
            <person name="Marangio P."/>
            <person name="Guigo R."/>
            <person name="Rago D."/>
            <person name="Mirbahai L."/>
            <person name="Eastwood N."/>
            <person name="Colbourne J.K."/>
            <person name="Zhou J."/>
            <person name="Mallon E."/>
            <person name="Orsini L."/>
        </authorList>
    </citation>
    <scope>NUCLEOTIDE SEQUENCE [LARGE SCALE GENOMIC DNA]</scope>
    <source>
        <strain evidence="2">LRV0_1</strain>
    </source>
</reference>
<name>A0ABQ9Z4Q1_9CRUS</name>
<sequence length="162" mass="19886">MEMEEDGKRKVFDQTLPKNIKSMKKNQRLHSLVRWDFVRKPPSTKKRGKKTQTNKQIHLETRFVWQEKCDFGRKKRRRLCVHTTVDLCQKKKVIEFLLFFSFLFRFGINKWKEKTIKTFLINNNCIFFVLCIKTFELYLFRVAFRDEVEQRRLLQSLKMKKN</sequence>
<evidence type="ECO:0000313" key="2">
    <source>
        <dbReference type="EMBL" id="KAK4007875.1"/>
    </source>
</evidence>
<keyword evidence="3" id="KW-1185">Reference proteome</keyword>
<accession>A0ABQ9Z4Q1</accession>
<comment type="caution">
    <text evidence="2">The sequence shown here is derived from an EMBL/GenBank/DDBJ whole genome shotgun (WGS) entry which is preliminary data.</text>
</comment>
<dbReference type="Proteomes" id="UP001234178">
    <property type="component" value="Unassembled WGS sequence"/>
</dbReference>
<proteinExistence type="predicted"/>
<keyword evidence="1" id="KW-0812">Transmembrane</keyword>
<dbReference type="EMBL" id="JAOYFB010000002">
    <property type="protein sequence ID" value="KAK4007875.1"/>
    <property type="molecule type" value="Genomic_DNA"/>
</dbReference>
<protein>
    <submittedName>
        <fullName evidence="2">Uncharacterized protein</fullName>
    </submittedName>
</protein>
<keyword evidence="1" id="KW-0472">Membrane</keyword>
<evidence type="ECO:0000256" key="1">
    <source>
        <dbReference type="SAM" id="Phobius"/>
    </source>
</evidence>
<feature type="transmembrane region" description="Helical" evidence="1">
    <location>
        <begin position="93"/>
        <end position="108"/>
    </location>
</feature>
<organism evidence="2 3">
    <name type="scientific">Daphnia magna</name>
    <dbReference type="NCBI Taxonomy" id="35525"/>
    <lineage>
        <taxon>Eukaryota</taxon>
        <taxon>Metazoa</taxon>
        <taxon>Ecdysozoa</taxon>
        <taxon>Arthropoda</taxon>
        <taxon>Crustacea</taxon>
        <taxon>Branchiopoda</taxon>
        <taxon>Diplostraca</taxon>
        <taxon>Cladocera</taxon>
        <taxon>Anomopoda</taxon>
        <taxon>Daphniidae</taxon>
        <taxon>Daphnia</taxon>
    </lineage>
</organism>
<feature type="transmembrane region" description="Helical" evidence="1">
    <location>
        <begin position="120"/>
        <end position="144"/>
    </location>
</feature>
<gene>
    <name evidence="2" type="ORF">OUZ56_013024</name>
</gene>